<dbReference type="PROSITE" id="PS00284">
    <property type="entry name" value="SERPIN"/>
    <property type="match status" value="1"/>
</dbReference>
<evidence type="ECO:0000313" key="4">
    <source>
        <dbReference type="EMBL" id="MBN3318872.1"/>
    </source>
</evidence>
<feature type="region of interest" description="Disordered" evidence="2">
    <location>
        <begin position="1"/>
        <end position="27"/>
    </location>
</feature>
<dbReference type="GO" id="GO:0004867">
    <property type="term" value="F:serine-type endopeptidase inhibitor activity"/>
    <property type="evidence" value="ECO:0007669"/>
    <property type="project" value="InterPro"/>
</dbReference>
<keyword evidence="5" id="KW-1185">Reference proteome</keyword>
<dbReference type="InterPro" id="IPR036186">
    <property type="entry name" value="Serpin_sf"/>
</dbReference>
<protein>
    <submittedName>
        <fullName evidence="4">PEDF factor</fullName>
    </submittedName>
</protein>
<evidence type="ECO:0000313" key="5">
    <source>
        <dbReference type="Proteomes" id="UP000736164"/>
    </source>
</evidence>
<dbReference type="SUPFAM" id="SSF56574">
    <property type="entry name" value="Serpins"/>
    <property type="match status" value="1"/>
</dbReference>
<feature type="region of interest" description="Disordered" evidence="2">
    <location>
        <begin position="99"/>
        <end position="118"/>
    </location>
</feature>
<feature type="non-terminal residue" evidence="4">
    <location>
        <position position="1"/>
    </location>
</feature>
<dbReference type="Proteomes" id="UP000736164">
    <property type="component" value="Unassembled WGS sequence"/>
</dbReference>
<dbReference type="PANTHER" id="PTHR11461:SF84">
    <property type="entry name" value="PIGMENT EPITHELIUM-DERIVED FACTOR"/>
    <property type="match status" value="1"/>
</dbReference>
<dbReference type="GO" id="GO:0005615">
    <property type="term" value="C:extracellular space"/>
    <property type="evidence" value="ECO:0007669"/>
    <property type="project" value="InterPro"/>
</dbReference>
<sequence length="491" mass="53204">MPKNVHDMTDLGDGDEVTESERGAESLSALHRAVSLPDSPSPCAADRTLTGTGSVAVEPEHSHTAGSAPARPGRGGARMQKITLLLCLGALLSLSSAQLEPDPNAETEGGAEEETELFTTPTTKLAAAAANFGYSLFREQVNRDPQASVFLSPLSVSAALTQLSLGGSAEAERKLYRVLQYHHLQDSQLHSTLKNLLASVTSPSKGFSSASRVYLERKLRLKLEYLNSVEREYGVRPKALTGSPRGDLKEVNDWVKQQTGGKVNSFLTSSLPRNMGVLPLGAAYFKGQWVMRFGQSNQMESFQVEGSAPARVPMMKEDRYPVKLGIDSDLRCKIAQVQMQGDVSMLIFLPDDVTQNMTLIEESLSAEFVHDTVSALQPVELSLALPALRFSYSADLLPLLSDMGLKEWLAKTDLVKITSQPAKVGSVRHKLGVEMTPEGAQSVAPAPQPEGHALGLSFQVNRPFLFLVRDEPSGALLFIGKVLDPQKLERI</sequence>
<dbReference type="InterPro" id="IPR023796">
    <property type="entry name" value="Serpin_dom"/>
</dbReference>
<comment type="caution">
    <text evidence="4">The sequence shown here is derived from an EMBL/GenBank/DDBJ whole genome shotgun (WGS) entry which is preliminary data.</text>
</comment>
<evidence type="ECO:0000256" key="1">
    <source>
        <dbReference type="RuleBase" id="RU000411"/>
    </source>
</evidence>
<name>A0A8J7NSR6_ATRSP</name>
<feature type="domain" description="Serpin" evidence="3">
    <location>
        <begin position="134"/>
        <end position="485"/>
    </location>
</feature>
<dbReference type="EMBL" id="JAAWVO010042507">
    <property type="protein sequence ID" value="MBN3318872.1"/>
    <property type="molecule type" value="Genomic_DNA"/>
</dbReference>
<dbReference type="InterPro" id="IPR000215">
    <property type="entry name" value="Serpin_fam"/>
</dbReference>
<evidence type="ECO:0000259" key="3">
    <source>
        <dbReference type="SMART" id="SM00093"/>
    </source>
</evidence>
<dbReference type="Pfam" id="PF00079">
    <property type="entry name" value="Serpin"/>
    <property type="match status" value="1"/>
</dbReference>
<comment type="similarity">
    <text evidence="1">Belongs to the serpin family.</text>
</comment>
<gene>
    <name evidence="4" type="primary">Serpinf1</name>
    <name evidence="4" type="ORF">GTO95_0003413</name>
</gene>
<feature type="compositionally biased region" description="Acidic residues" evidence="2">
    <location>
        <begin position="103"/>
        <end position="116"/>
    </location>
</feature>
<evidence type="ECO:0000256" key="2">
    <source>
        <dbReference type="SAM" id="MobiDB-lite"/>
    </source>
</evidence>
<dbReference type="InterPro" id="IPR023795">
    <property type="entry name" value="Serpin_CS"/>
</dbReference>
<dbReference type="AlphaFoldDB" id="A0A8J7NSR6"/>
<dbReference type="InterPro" id="IPR042178">
    <property type="entry name" value="Serpin_sf_1"/>
</dbReference>
<dbReference type="GO" id="GO:0016525">
    <property type="term" value="P:negative regulation of angiogenesis"/>
    <property type="evidence" value="ECO:0007669"/>
    <property type="project" value="TreeGrafter"/>
</dbReference>
<feature type="non-terminal residue" evidence="4">
    <location>
        <position position="491"/>
    </location>
</feature>
<accession>A0A8J7NSR6</accession>
<dbReference type="PANTHER" id="PTHR11461">
    <property type="entry name" value="SERINE PROTEASE INHIBITOR, SERPIN"/>
    <property type="match status" value="1"/>
</dbReference>
<reference evidence="4" key="1">
    <citation type="journal article" date="2021" name="Cell">
        <title>Tracing the genetic footprints of vertebrate landing in non-teleost ray-finned fishes.</title>
        <authorList>
            <person name="Bi X."/>
            <person name="Wang K."/>
            <person name="Yang L."/>
            <person name="Pan H."/>
            <person name="Jiang H."/>
            <person name="Wei Q."/>
            <person name="Fang M."/>
            <person name="Yu H."/>
            <person name="Zhu C."/>
            <person name="Cai Y."/>
            <person name="He Y."/>
            <person name="Gan X."/>
            <person name="Zeng H."/>
            <person name="Yu D."/>
            <person name="Zhu Y."/>
            <person name="Jiang H."/>
            <person name="Qiu Q."/>
            <person name="Yang H."/>
            <person name="Zhang Y.E."/>
            <person name="Wang W."/>
            <person name="Zhu M."/>
            <person name="He S."/>
            <person name="Zhang G."/>
        </authorList>
    </citation>
    <scope>NUCLEOTIDE SEQUENCE</scope>
    <source>
        <strain evidence="4">Allg_001</strain>
    </source>
</reference>
<organism evidence="4 5">
    <name type="scientific">Atractosteus spatula</name>
    <name type="common">Alligator gar</name>
    <name type="synonym">Lepisosteus spatula</name>
    <dbReference type="NCBI Taxonomy" id="7917"/>
    <lineage>
        <taxon>Eukaryota</taxon>
        <taxon>Metazoa</taxon>
        <taxon>Chordata</taxon>
        <taxon>Craniata</taxon>
        <taxon>Vertebrata</taxon>
        <taxon>Euteleostomi</taxon>
        <taxon>Actinopterygii</taxon>
        <taxon>Neopterygii</taxon>
        <taxon>Holostei</taxon>
        <taxon>Semionotiformes</taxon>
        <taxon>Lepisosteidae</taxon>
        <taxon>Atractosteus</taxon>
    </lineage>
</organism>
<dbReference type="Gene3D" id="2.30.39.10">
    <property type="entry name" value="Alpha-1-antitrypsin, domain 1"/>
    <property type="match status" value="1"/>
</dbReference>
<dbReference type="InterPro" id="IPR042185">
    <property type="entry name" value="Serpin_sf_2"/>
</dbReference>
<feature type="region of interest" description="Disordered" evidence="2">
    <location>
        <begin position="56"/>
        <end position="75"/>
    </location>
</feature>
<proteinExistence type="inferred from homology"/>
<dbReference type="SMART" id="SM00093">
    <property type="entry name" value="SERPIN"/>
    <property type="match status" value="1"/>
</dbReference>
<dbReference type="Gene3D" id="3.30.497.10">
    <property type="entry name" value="Antithrombin, subunit I, domain 2"/>
    <property type="match status" value="1"/>
</dbReference>